<evidence type="ECO:0000313" key="4">
    <source>
        <dbReference type="Proteomes" id="UP001274830"/>
    </source>
</evidence>
<dbReference type="SMART" id="SM00256">
    <property type="entry name" value="FBOX"/>
    <property type="match status" value="1"/>
</dbReference>
<sequence>MRRTSPTTHDSGIPEMSDLKRSVTSASLSPGREEEKVLKSATPAQNTASAPGRPLIPSPVSETSSNEITTSDTPPNTTTQAPGKSLFPDPVPSHAHTLSQSTKPTSPTQPGPLANLPPELLTLILTHLPTLTLLLCRKISRSFTSHLRLHGPVIARKRIAREQKRLRDAIAMLRQLSGIEFLGALARWEGYCELYYDWTQFMTGSDQMLAQRRELEDKAKGFGRVFVRGGSSSFAATATTTRTMGSSPVLASAVRQERKLVDLIFALFELQRLSPSTSSSLLHAGRSLLKELEREEKMVQLLQSAFTDPTGTGELDRAQAMQLVRRVRVLRLFGRGEETPRMLVGSGSMVRARRVDGGGKCSQCGFDLKLPDELRMLSWGQVFKAMVRFGWGSHFLDQHAVVCGQAPLSRGGFRAGNTAAVSVRAIILEDVLVWC</sequence>
<feature type="compositionally biased region" description="Low complexity" evidence="1">
    <location>
        <begin position="69"/>
        <end position="79"/>
    </location>
</feature>
<feature type="compositionally biased region" description="Polar residues" evidence="1">
    <location>
        <begin position="96"/>
        <end position="108"/>
    </location>
</feature>
<dbReference type="EMBL" id="JAUTXT010000055">
    <property type="protein sequence ID" value="KAK3670473.1"/>
    <property type="molecule type" value="Genomic_DNA"/>
</dbReference>
<organism evidence="3 4">
    <name type="scientific">Recurvomyces mirabilis</name>
    <dbReference type="NCBI Taxonomy" id="574656"/>
    <lineage>
        <taxon>Eukaryota</taxon>
        <taxon>Fungi</taxon>
        <taxon>Dikarya</taxon>
        <taxon>Ascomycota</taxon>
        <taxon>Pezizomycotina</taxon>
        <taxon>Dothideomycetes</taxon>
        <taxon>Dothideomycetidae</taxon>
        <taxon>Mycosphaerellales</taxon>
        <taxon>Teratosphaeriaceae</taxon>
        <taxon>Recurvomyces</taxon>
    </lineage>
</organism>
<gene>
    <name evidence="3" type="ORF">LTR78_009577</name>
</gene>
<dbReference type="Proteomes" id="UP001274830">
    <property type="component" value="Unassembled WGS sequence"/>
</dbReference>
<feature type="compositionally biased region" description="Polar residues" evidence="1">
    <location>
        <begin position="1"/>
        <end position="10"/>
    </location>
</feature>
<name>A0AAE0TS08_9PEZI</name>
<evidence type="ECO:0000313" key="3">
    <source>
        <dbReference type="EMBL" id="KAK3670473.1"/>
    </source>
</evidence>
<reference evidence="3" key="1">
    <citation type="submission" date="2023-07" db="EMBL/GenBank/DDBJ databases">
        <title>Black Yeasts Isolated from many extreme environments.</title>
        <authorList>
            <person name="Coleine C."/>
            <person name="Stajich J.E."/>
            <person name="Selbmann L."/>
        </authorList>
    </citation>
    <scope>NUCLEOTIDE SEQUENCE</scope>
    <source>
        <strain evidence="3">CCFEE 5485</strain>
    </source>
</reference>
<accession>A0AAE0TS08</accession>
<evidence type="ECO:0000256" key="1">
    <source>
        <dbReference type="SAM" id="MobiDB-lite"/>
    </source>
</evidence>
<dbReference type="SUPFAM" id="SSF81383">
    <property type="entry name" value="F-box domain"/>
    <property type="match status" value="1"/>
</dbReference>
<dbReference type="InterPro" id="IPR001810">
    <property type="entry name" value="F-box_dom"/>
</dbReference>
<dbReference type="AlphaFoldDB" id="A0AAE0TS08"/>
<proteinExistence type="predicted"/>
<dbReference type="Pfam" id="PF00646">
    <property type="entry name" value="F-box"/>
    <property type="match status" value="1"/>
</dbReference>
<feature type="domain" description="F-box" evidence="2">
    <location>
        <begin position="110"/>
        <end position="145"/>
    </location>
</feature>
<protein>
    <recommendedName>
        <fullName evidence="2">F-box domain-containing protein</fullName>
    </recommendedName>
</protein>
<evidence type="ECO:0000259" key="2">
    <source>
        <dbReference type="PROSITE" id="PS50181"/>
    </source>
</evidence>
<comment type="caution">
    <text evidence="3">The sequence shown here is derived from an EMBL/GenBank/DDBJ whole genome shotgun (WGS) entry which is preliminary data.</text>
</comment>
<keyword evidence="4" id="KW-1185">Reference proteome</keyword>
<dbReference type="PROSITE" id="PS50181">
    <property type="entry name" value="FBOX"/>
    <property type="match status" value="1"/>
</dbReference>
<dbReference type="InterPro" id="IPR036047">
    <property type="entry name" value="F-box-like_dom_sf"/>
</dbReference>
<feature type="region of interest" description="Disordered" evidence="1">
    <location>
        <begin position="1"/>
        <end position="114"/>
    </location>
</feature>